<feature type="transmembrane region" description="Helical" evidence="2">
    <location>
        <begin position="196"/>
        <end position="216"/>
    </location>
</feature>
<feature type="compositionally biased region" description="Low complexity" evidence="1">
    <location>
        <begin position="785"/>
        <end position="795"/>
    </location>
</feature>
<feature type="compositionally biased region" description="Basic and acidic residues" evidence="1">
    <location>
        <begin position="999"/>
        <end position="1008"/>
    </location>
</feature>
<feature type="compositionally biased region" description="Low complexity" evidence="1">
    <location>
        <begin position="539"/>
        <end position="558"/>
    </location>
</feature>
<feature type="compositionally biased region" description="Polar residues" evidence="1">
    <location>
        <begin position="705"/>
        <end position="719"/>
    </location>
</feature>
<feature type="transmembrane region" description="Helical" evidence="2">
    <location>
        <begin position="155"/>
        <end position="176"/>
    </location>
</feature>
<gene>
    <name evidence="4" type="ORF">ABUL08_27660</name>
    <name evidence="3" type="ORF">VK199_27575</name>
</gene>
<protein>
    <recommendedName>
        <fullName evidence="5">MFS transporter</fullName>
    </recommendedName>
</protein>
<feature type="compositionally biased region" description="Basic and acidic residues" evidence="1">
    <location>
        <begin position="963"/>
        <end position="985"/>
    </location>
</feature>
<evidence type="ECO:0000313" key="3">
    <source>
        <dbReference type="EMBL" id="XBP93304.1"/>
    </source>
</evidence>
<feature type="compositionally biased region" description="Low complexity" evidence="1">
    <location>
        <begin position="426"/>
        <end position="455"/>
    </location>
</feature>
<feature type="compositionally biased region" description="Basic and acidic residues" evidence="1">
    <location>
        <begin position="726"/>
        <end position="737"/>
    </location>
</feature>
<feature type="compositionally biased region" description="Pro residues" evidence="1">
    <location>
        <begin position="581"/>
        <end position="593"/>
    </location>
</feature>
<keyword evidence="2" id="KW-0812">Transmembrane</keyword>
<sequence>MAFRTWGRLLLTALGVSVLAGAGQLGIAYGFGIVRLGGAFTDGTVNRWPAQLVWVGWSAAIAAVAGAVLTERLARREGFPGGTSEQLAVAGAAALGATIVAPLCMQPARAAELNTVDPVWAVGICAVLGAVVGAGAALAVLLCPPLGWNVAMTTGVVWLLALISVAPALASTGPLPTVRLGVLEPSWLDAATAQRLAMLILPTLALLAGAAVGALARRHGHTPLVGGAAGAAGPVLVAFAYLTAGPGDGTDRYQLAPYYGALIAVAAGALGSTAATVLRRPAAAGEPATAAIAPSEILQPLPGDAGGLPHLAHPAVPGAAPHATGPVDLVAAGSPDADRPTPAHWDWPVSAGSTPAPSGAESPATPAEPRPVGDHREVGAFPAAPAGPGTPPPAQSGPTAEPDADDPLRTTPTRRTSAIDVLAAGRPTRTPDTDTSTPDTDTPARTPGAGVSAPTPVAPTAPAPATPLPATIPAPASFLAPVPADPVASAAPPKQPVPSAARSKQPVPSATAARPVPATQPVTPRAAAESTPAKDGSDRAGTSAGPTTAPGSTTSGRPAVVPTAAPSTTPGDTPSAGPEVTPAPPGEPAPATAPPTGRAKRARKPRTAAPSTPTGTASGPDEKTSAGSTSGPDGKTPTSDRKTPIGSASGPGERAPTGTAFGPGDKAPRGSASGPGGKASTGPASGEKGAASAAPSALPVGAGSTAPTPASPSAVSGTAPQAPADRATDRPTPETDRPTTGAPTSTGEDTDGVQATGAPTGRSARRTRRTPAEPATPDHGPGYPAAASGHPADAAVSGEVPTGGTGVTPTTDTAPSPRPRFPIFEDATERPGDVRPAWPIRPAPAWPVTPRGTTGTPDPAPNGGDGRTPADPAPRPRHRALPDLDRAASWDAFGAARRTAAPDGGATGSDVPTARTPDQGTPTRPADGPTPDATERSTAEDGDESGGGKFRLRRGLFRRNRGKGVEEHSTDRTGRDPEAVPAHDEEYVDWVTGLAGPARDTESDEARTLRTGRHHRD</sequence>
<feature type="transmembrane region" description="Helical" evidence="2">
    <location>
        <begin position="52"/>
        <end position="74"/>
    </location>
</feature>
<feature type="region of interest" description="Disordered" evidence="1">
    <location>
        <begin position="303"/>
        <end position="1017"/>
    </location>
</feature>
<evidence type="ECO:0000256" key="2">
    <source>
        <dbReference type="SAM" id="Phobius"/>
    </source>
</evidence>
<accession>A0AAU8HEW0</accession>
<dbReference type="EMBL" id="CP157762">
    <property type="protein sequence ID" value="XBP93304.1"/>
    <property type="molecule type" value="Genomic_DNA"/>
</dbReference>
<feature type="compositionally biased region" description="Basic residues" evidence="1">
    <location>
        <begin position="950"/>
        <end position="962"/>
    </location>
</feature>
<feature type="compositionally biased region" description="Low complexity" evidence="1">
    <location>
        <begin position="607"/>
        <end position="619"/>
    </location>
</feature>
<evidence type="ECO:0008006" key="5">
    <source>
        <dbReference type="Google" id="ProtNLM"/>
    </source>
</evidence>
<dbReference type="AlphaFoldDB" id="A0AAU8HEW0"/>
<evidence type="ECO:0000256" key="1">
    <source>
        <dbReference type="SAM" id="MobiDB-lite"/>
    </source>
</evidence>
<dbReference type="EMBL" id="CP159342">
    <property type="protein sequence ID" value="XCH74002.1"/>
    <property type="molecule type" value="Genomic_DNA"/>
</dbReference>
<feature type="compositionally biased region" description="Low complexity" evidence="1">
    <location>
        <begin position="308"/>
        <end position="327"/>
    </location>
</feature>
<reference evidence="4" key="2">
    <citation type="submission" date="2024-06" db="EMBL/GenBank/DDBJ databases">
        <title>Micromonospora mangrovi CCTCC AA 2012012 genome sequences.</title>
        <authorList>
            <person name="Gao J."/>
        </authorList>
    </citation>
    <scope>NUCLEOTIDE SEQUENCE</scope>
    <source>
        <strain evidence="4">CCTCC AA 2012012</strain>
    </source>
</reference>
<feature type="compositionally biased region" description="Pro residues" evidence="1">
    <location>
        <begin position="456"/>
        <end position="472"/>
    </location>
</feature>
<proteinExistence type="predicted"/>
<organism evidence="4">
    <name type="scientific">Micromonospora sp. CCTCC AA 2012012</name>
    <dbReference type="NCBI Taxonomy" id="3111921"/>
    <lineage>
        <taxon>Bacteria</taxon>
        <taxon>Bacillati</taxon>
        <taxon>Actinomycetota</taxon>
        <taxon>Actinomycetes</taxon>
        <taxon>Micromonosporales</taxon>
        <taxon>Micromonosporaceae</taxon>
        <taxon>Micromonospora</taxon>
    </lineage>
</organism>
<reference evidence="3" key="1">
    <citation type="submission" date="2024-01" db="EMBL/GenBank/DDBJ databases">
        <title>The genome sequence of Micromonospora mangrovi CCTCC AA 2012012.</title>
        <authorList>
            <person name="Gao J."/>
        </authorList>
    </citation>
    <scope>NUCLEOTIDE SEQUENCE</scope>
    <source>
        <strain evidence="3">CCTCC AA 2012012</strain>
    </source>
</reference>
<evidence type="ECO:0000313" key="4">
    <source>
        <dbReference type="EMBL" id="XCH74002.1"/>
    </source>
</evidence>
<feature type="transmembrane region" description="Helical" evidence="2">
    <location>
        <begin position="223"/>
        <end position="244"/>
    </location>
</feature>
<keyword evidence="2" id="KW-1133">Transmembrane helix</keyword>
<feature type="transmembrane region" description="Helical" evidence="2">
    <location>
        <begin position="120"/>
        <end position="143"/>
    </location>
</feature>
<keyword evidence="2" id="KW-0472">Membrane</keyword>
<dbReference type="RefSeq" id="WP_350932950.1">
    <property type="nucleotide sequence ID" value="NZ_CP157762.1"/>
</dbReference>
<feature type="transmembrane region" description="Helical" evidence="2">
    <location>
        <begin position="86"/>
        <end position="108"/>
    </location>
</feature>
<name>A0AAU8HEW0_9ACTN</name>
<feature type="compositionally biased region" description="Low complexity" evidence="1">
    <location>
        <begin position="473"/>
        <end position="492"/>
    </location>
</feature>